<feature type="coiled-coil region" evidence="16">
    <location>
        <begin position="36"/>
        <end position="63"/>
    </location>
</feature>
<keyword evidence="9" id="KW-0479">Metal-binding</keyword>
<evidence type="ECO:0000256" key="12">
    <source>
        <dbReference type="ARBA" id="ARBA00023012"/>
    </source>
</evidence>
<dbReference type="GO" id="GO:0046872">
    <property type="term" value="F:metal ion binding"/>
    <property type="evidence" value="ECO:0007669"/>
    <property type="project" value="UniProtKB-KW"/>
</dbReference>
<dbReference type="InterPro" id="IPR005467">
    <property type="entry name" value="His_kinase_dom"/>
</dbReference>
<keyword evidence="6" id="KW-0004">4Fe-4S</keyword>
<dbReference type="PROSITE" id="PS50109">
    <property type="entry name" value="HIS_KIN"/>
    <property type="match status" value="1"/>
</dbReference>
<keyword evidence="8" id="KW-0808">Transferase</keyword>
<keyword evidence="10 18" id="KW-0418">Kinase</keyword>
<feature type="domain" description="Histidine kinase" evidence="17">
    <location>
        <begin position="189"/>
        <end position="386"/>
    </location>
</feature>
<evidence type="ECO:0000256" key="8">
    <source>
        <dbReference type="ARBA" id="ARBA00022679"/>
    </source>
</evidence>
<evidence type="ECO:0000259" key="17">
    <source>
        <dbReference type="PROSITE" id="PS50109"/>
    </source>
</evidence>
<evidence type="ECO:0000313" key="18">
    <source>
        <dbReference type="EMBL" id="SFO51369.1"/>
    </source>
</evidence>
<keyword evidence="16" id="KW-0175">Coiled coil</keyword>
<dbReference type="GO" id="GO:0000155">
    <property type="term" value="F:phosphorelay sensor kinase activity"/>
    <property type="evidence" value="ECO:0007669"/>
    <property type="project" value="InterPro"/>
</dbReference>
<sequence>MADIKKDSFIDTSDVLAKDQLKNNLDRSYFFVNSLNDEENEIIKHLQTSMELLKDNLKELNISIIDDKDSNNLNAELFTPTLVRDKKSRFKKINDDIEQCNLKLVHLQADLEFHLIKKRELENLRDCFCSINEWNTYDIDNQYQNTSENSLLQEDIYDLNSINLNQIDSSFGISALESYENERKRIARDLHDSTVQNLTNLMYKTELCTKLIDIDSVRAKLELQTMIRTIKGTIADMRNIIYDLRPMSLDDLGLVSTIEKYINEKKSSHNVNIEFKVNEEKYDVLPIINLTIFRIVQEATNNAIKHGKAKKILIDLFYDDDSIVLTINDNGIGFNESSPKVSDGKINSGFGLSIMKERVLLLSGQLNIESGYNKGTKIKVVVPIRNYVGDK</sequence>
<organism evidence="18 19">
    <name type="scientific">Anaerocolumna aminovalerica</name>
    <dbReference type="NCBI Taxonomy" id="1527"/>
    <lineage>
        <taxon>Bacteria</taxon>
        <taxon>Bacillati</taxon>
        <taxon>Bacillota</taxon>
        <taxon>Clostridia</taxon>
        <taxon>Lachnospirales</taxon>
        <taxon>Lachnospiraceae</taxon>
        <taxon>Anaerocolumna</taxon>
    </lineage>
</organism>
<dbReference type="EC" id="2.7.13.3" evidence="4"/>
<dbReference type="PANTHER" id="PTHR24421:SF55">
    <property type="entry name" value="SENSOR HISTIDINE KINASE YDFH"/>
    <property type="match status" value="1"/>
</dbReference>
<dbReference type="EMBL" id="FOWD01000034">
    <property type="protein sequence ID" value="SFO51369.1"/>
    <property type="molecule type" value="Genomic_DNA"/>
</dbReference>
<keyword evidence="11" id="KW-0408">Iron</keyword>
<dbReference type="PANTHER" id="PTHR24421">
    <property type="entry name" value="NITRATE/NITRITE SENSOR PROTEIN NARX-RELATED"/>
    <property type="match status" value="1"/>
</dbReference>
<evidence type="ECO:0000256" key="13">
    <source>
        <dbReference type="ARBA" id="ARBA00023014"/>
    </source>
</evidence>
<dbReference type="STRING" id="1527.SAMN04489757_13422"/>
<keyword evidence="7" id="KW-0963">Cytoplasm</keyword>
<evidence type="ECO:0000256" key="3">
    <source>
        <dbReference type="ARBA" id="ARBA00004496"/>
    </source>
</evidence>
<gene>
    <name evidence="18" type="ORF">SAMN04489757_13422</name>
</gene>
<evidence type="ECO:0000256" key="11">
    <source>
        <dbReference type="ARBA" id="ARBA00023004"/>
    </source>
</evidence>
<dbReference type="SMART" id="SM00387">
    <property type="entry name" value="HATPase_c"/>
    <property type="match status" value="1"/>
</dbReference>
<keyword evidence="13" id="KW-0411">Iron-sulfur</keyword>
<dbReference type="InterPro" id="IPR050482">
    <property type="entry name" value="Sensor_HK_TwoCompSys"/>
</dbReference>
<dbReference type="GO" id="GO:0016020">
    <property type="term" value="C:membrane"/>
    <property type="evidence" value="ECO:0007669"/>
    <property type="project" value="InterPro"/>
</dbReference>
<dbReference type="GO" id="GO:0005737">
    <property type="term" value="C:cytoplasm"/>
    <property type="evidence" value="ECO:0007669"/>
    <property type="project" value="UniProtKB-SubCell"/>
</dbReference>
<evidence type="ECO:0000313" key="19">
    <source>
        <dbReference type="Proteomes" id="UP000198806"/>
    </source>
</evidence>
<comment type="subcellular location">
    <subcellularLocation>
        <location evidence="3">Cytoplasm</location>
    </subcellularLocation>
</comment>
<accession>A0A1I5HT95</accession>
<dbReference type="InterPro" id="IPR004358">
    <property type="entry name" value="Sig_transdc_His_kin-like_C"/>
</dbReference>
<dbReference type="OrthoDB" id="9781904at2"/>
<dbReference type="Gene3D" id="3.30.565.10">
    <property type="entry name" value="Histidine kinase-like ATPase, C-terminal domain"/>
    <property type="match status" value="1"/>
</dbReference>
<dbReference type="AlphaFoldDB" id="A0A1I5HT95"/>
<evidence type="ECO:0000256" key="16">
    <source>
        <dbReference type="SAM" id="Coils"/>
    </source>
</evidence>
<dbReference type="CDD" id="cd16917">
    <property type="entry name" value="HATPase_UhpB-NarQ-NarX-like"/>
    <property type="match status" value="1"/>
</dbReference>
<protein>
    <recommendedName>
        <fullName evidence="5">Oxygen sensor histidine kinase NreB</fullName>
        <ecNumber evidence="4">2.7.13.3</ecNumber>
    </recommendedName>
    <alternativeName>
        <fullName evidence="15">Nitrogen regulation protein B</fullName>
    </alternativeName>
</protein>
<evidence type="ECO:0000256" key="4">
    <source>
        <dbReference type="ARBA" id="ARBA00012438"/>
    </source>
</evidence>
<proteinExistence type="predicted"/>
<evidence type="ECO:0000256" key="6">
    <source>
        <dbReference type="ARBA" id="ARBA00022485"/>
    </source>
</evidence>
<comment type="cofactor">
    <cofactor evidence="2">
        <name>[4Fe-4S] cluster</name>
        <dbReference type="ChEBI" id="CHEBI:49883"/>
    </cofactor>
</comment>
<keyword evidence="12" id="KW-0902">Two-component regulatory system</keyword>
<dbReference type="Pfam" id="PF02518">
    <property type="entry name" value="HATPase_c"/>
    <property type="match status" value="1"/>
</dbReference>
<evidence type="ECO:0000256" key="15">
    <source>
        <dbReference type="ARBA" id="ARBA00030800"/>
    </source>
</evidence>
<dbReference type="Proteomes" id="UP000198806">
    <property type="component" value="Unassembled WGS sequence"/>
</dbReference>
<dbReference type="InterPro" id="IPR011712">
    <property type="entry name" value="Sig_transdc_His_kin_sub3_dim/P"/>
</dbReference>
<evidence type="ECO:0000256" key="5">
    <source>
        <dbReference type="ARBA" id="ARBA00017322"/>
    </source>
</evidence>
<evidence type="ECO:0000256" key="2">
    <source>
        <dbReference type="ARBA" id="ARBA00001966"/>
    </source>
</evidence>
<dbReference type="Pfam" id="PF07730">
    <property type="entry name" value="HisKA_3"/>
    <property type="match status" value="1"/>
</dbReference>
<dbReference type="GO" id="GO:0046983">
    <property type="term" value="F:protein dimerization activity"/>
    <property type="evidence" value="ECO:0007669"/>
    <property type="project" value="InterPro"/>
</dbReference>
<dbReference type="InterPro" id="IPR003594">
    <property type="entry name" value="HATPase_dom"/>
</dbReference>
<dbReference type="Gene3D" id="1.20.5.1930">
    <property type="match status" value="1"/>
</dbReference>
<evidence type="ECO:0000256" key="14">
    <source>
        <dbReference type="ARBA" id="ARBA00024827"/>
    </source>
</evidence>
<comment type="catalytic activity">
    <reaction evidence="1">
        <text>ATP + protein L-histidine = ADP + protein N-phospho-L-histidine.</text>
        <dbReference type="EC" id="2.7.13.3"/>
    </reaction>
</comment>
<evidence type="ECO:0000256" key="9">
    <source>
        <dbReference type="ARBA" id="ARBA00022723"/>
    </source>
</evidence>
<dbReference type="GO" id="GO:0051539">
    <property type="term" value="F:4 iron, 4 sulfur cluster binding"/>
    <property type="evidence" value="ECO:0007669"/>
    <property type="project" value="UniProtKB-KW"/>
</dbReference>
<evidence type="ECO:0000256" key="1">
    <source>
        <dbReference type="ARBA" id="ARBA00000085"/>
    </source>
</evidence>
<name>A0A1I5HT95_9FIRM</name>
<comment type="function">
    <text evidence="14">Member of the two-component regulatory system NreB/NreC involved in the control of dissimilatory nitrate/nitrite reduction in response to oxygen. NreB functions as a direct oxygen sensor histidine kinase which is autophosphorylated, in the absence of oxygen, probably at the conserved histidine residue, and transfers its phosphate group probably to a conserved aspartate residue of NreC. NreB/NreC activates the expression of the nitrate (narGHJI) and nitrite (nir) reductase operons, as well as the putative nitrate transporter gene narT.</text>
</comment>
<dbReference type="RefSeq" id="WP_091687836.1">
    <property type="nucleotide sequence ID" value="NZ_BAABFM010000025.1"/>
</dbReference>
<keyword evidence="19" id="KW-1185">Reference proteome</keyword>
<evidence type="ECO:0000256" key="10">
    <source>
        <dbReference type="ARBA" id="ARBA00022777"/>
    </source>
</evidence>
<dbReference type="SUPFAM" id="SSF55874">
    <property type="entry name" value="ATPase domain of HSP90 chaperone/DNA topoisomerase II/histidine kinase"/>
    <property type="match status" value="1"/>
</dbReference>
<dbReference type="InterPro" id="IPR036890">
    <property type="entry name" value="HATPase_C_sf"/>
</dbReference>
<evidence type="ECO:0000256" key="7">
    <source>
        <dbReference type="ARBA" id="ARBA00022490"/>
    </source>
</evidence>
<dbReference type="PRINTS" id="PR00344">
    <property type="entry name" value="BCTRLSENSOR"/>
</dbReference>
<reference evidence="18 19" key="1">
    <citation type="submission" date="2016-10" db="EMBL/GenBank/DDBJ databases">
        <authorList>
            <person name="de Groot N.N."/>
        </authorList>
    </citation>
    <scope>NUCLEOTIDE SEQUENCE [LARGE SCALE GENOMIC DNA]</scope>
    <source>
        <strain evidence="18 19">DSM 1283</strain>
    </source>
</reference>